<reference evidence="10 11" key="1">
    <citation type="submission" date="2018-06" db="EMBL/GenBank/DDBJ databases">
        <authorList>
            <consortium name="Pathogen Informatics"/>
            <person name="Doyle S."/>
        </authorList>
    </citation>
    <scope>NUCLEOTIDE SEQUENCE [LARGE SCALE GENOMIC DNA]</scope>
    <source>
        <strain evidence="10 11">NCTC11842</strain>
    </source>
</reference>
<feature type="transmembrane region" description="Helical" evidence="7">
    <location>
        <begin position="278"/>
        <end position="301"/>
    </location>
</feature>
<gene>
    <name evidence="10" type="primary">rhmT_3</name>
    <name evidence="9" type="ORF">IRZ65_00720</name>
    <name evidence="10" type="ORF">NCTC11842_03433</name>
</gene>
<evidence type="ECO:0000256" key="1">
    <source>
        <dbReference type="ARBA" id="ARBA00004141"/>
    </source>
</evidence>
<keyword evidence="4" id="KW-0058">Aromatic hydrocarbons catabolism</keyword>
<feature type="transmembrane region" description="Helical" evidence="7">
    <location>
        <begin position="19"/>
        <end position="37"/>
    </location>
</feature>
<keyword evidence="12" id="KW-1185">Reference proteome</keyword>
<keyword evidence="2" id="KW-0813">Transport</keyword>
<dbReference type="InterPro" id="IPR011701">
    <property type="entry name" value="MFS"/>
</dbReference>
<dbReference type="FunFam" id="1.20.1250.20:FF:000018">
    <property type="entry name" value="MFS transporter permease"/>
    <property type="match status" value="1"/>
</dbReference>
<feature type="transmembrane region" description="Helical" evidence="7">
    <location>
        <begin position="49"/>
        <end position="69"/>
    </location>
</feature>
<dbReference type="PANTHER" id="PTHR43791:SF30">
    <property type="entry name" value="INNER MEMBRANE TRANSPORT PROTEIN RHMT"/>
    <property type="match status" value="1"/>
</dbReference>
<feature type="domain" description="Major facilitator superfamily (MFS) profile" evidence="8">
    <location>
        <begin position="19"/>
        <end position="426"/>
    </location>
</feature>
<dbReference type="CDD" id="cd17319">
    <property type="entry name" value="MFS_ExuT_GudP_like"/>
    <property type="match status" value="1"/>
</dbReference>
<feature type="transmembrane region" description="Helical" evidence="7">
    <location>
        <begin position="81"/>
        <end position="103"/>
    </location>
</feature>
<keyword evidence="6 7" id="KW-0472">Membrane</keyword>
<evidence type="ECO:0000256" key="6">
    <source>
        <dbReference type="ARBA" id="ARBA00023136"/>
    </source>
</evidence>
<evidence type="ECO:0000259" key="8">
    <source>
        <dbReference type="PROSITE" id="PS50850"/>
    </source>
</evidence>
<feature type="transmembrane region" description="Helical" evidence="7">
    <location>
        <begin position="145"/>
        <end position="165"/>
    </location>
</feature>
<feature type="transmembrane region" description="Helical" evidence="7">
    <location>
        <begin position="109"/>
        <end position="133"/>
    </location>
</feature>
<evidence type="ECO:0000256" key="7">
    <source>
        <dbReference type="SAM" id="Phobius"/>
    </source>
</evidence>
<feature type="transmembrane region" description="Helical" evidence="7">
    <location>
        <begin position="362"/>
        <end position="382"/>
    </location>
</feature>
<dbReference type="Gene3D" id="1.20.1250.20">
    <property type="entry name" value="MFS general substrate transporter like domains"/>
    <property type="match status" value="2"/>
</dbReference>
<evidence type="ECO:0000313" key="12">
    <source>
        <dbReference type="Proteomes" id="UP000626180"/>
    </source>
</evidence>
<dbReference type="PROSITE" id="PS50850">
    <property type="entry name" value="MFS"/>
    <property type="match status" value="1"/>
</dbReference>
<protein>
    <submittedName>
        <fullName evidence="9">MFS transporter</fullName>
    </submittedName>
    <submittedName>
        <fullName evidence="10">Major facilitator family transporter</fullName>
    </submittedName>
</protein>
<dbReference type="GO" id="GO:0022857">
    <property type="term" value="F:transmembrane transporter activity"/>
    <property type="evidence" value="ECO:0007669"/>
    <property type="project" value="InterPro"/>
</dbReference>
<feature type="transmembrane region" description="Helical" evidence="7">
    <location>
        <begin position="313"/>
        <end position="331"/>
    </location>
</feature>
<dbReference type="RefSeq" id="WP_010797500.1">
    <property type="nucleotide sequence ID" value="NZ_FQYS01000010.1"/>
</dbReference>
<feature type="transmembrane region" description="Helical" evidence="7">
    <location>
        <begin position="337"/>
        <end position="355"/>
    </location>
</feature>
<dbReference type="InterPro" id="IPR036259">
    <property type="entry name" value="MFS_trans_sf"/>
</dbReference>
<dbReference type="EMBL" id="UAUF01000013">
    <property type="protein sequence ID" value="SPZ09849.1"/>
    <property type="molecule type" value="Genomic_DNA"/>
</dbReference>
<evidence type="ECO:0000313" key="10">
    <source>
        <dbReference type="EMBL" id="SPZ09849.1"/>
    </source>
</evidence>
<feature type="transmembrane region" description="Helical" evidence="7">
    <location>
        <begin position="402"/>
        <end position="420"/>
    </location>
</feature>
<dbReference type="Proteomes" id="UP000250443">
    <property type="component" value="Unassembled WGS sequence"/>
</dbReference>
<dbReference type="Proteomes" id="UP000626180">
    <property type="component" value="Unassembled WGS sequence"/>
</dbReference>
<accession>A0A2X2ENH6</accession>
<feature type="transmembrane region" description="Helical" evidence="7">
    <location>
        <begin position="177"/>
        <end position="199"/>
    </location>
</feature>
<feature type="transmembrane region" description="Helical" evidence="7">
    <location>
        <begin position="245"/>
        <end position="266"/>
    </location>
</feature>
<name>A0A2X2ENH6_PSELU</name>
<evidence type="ECO:0000256" key="5">
    <source>
        <dbReference type="ARBA" id="ARBA00022989"/>
    </source>
</evidence>
<dbReference type="PANTHER" id="PTHR43791">
    <property type="entry name" value="PERMEASE-RELATED"/>
    <property type="match status" value="1"/>
</dbReference>
<evidence type="ECO:0000313" key="9">
    <source>
        <dbReference type="EMBL" id="MBF8639203.1"/>
    </source>
</evidence>
<dbReference type="SUPFAM" id="SSF103473">
    <property type="entry name" value="MFS general substrate transporter"/>
    <property type="match status" value="1"/>
</dbReference>
<evidence type="ECO:0000256" key="4">
    <source>
        <dbReference type="ARBA" id="ARBA00022797"/>
    </source>
</evidence>
<dbReference type="InterPro" id="IPR020846">
    <property type="entry name" value="MFS_dom"/>
</dbReference>
<comment type="subcellular location">
    <subcellularLocation>
        <location evidence="1">Membrane</location>
        <topology evidence="1">Multi-pass membrane protein</topology>
    </subcellularLocation>
</comment>
<organism evidence="10 11">
    <name type="scientific">Pseudomonas luteola</name>
    <dbReference type="NCBI Taxonomy" id="47886"/>
    <lineage>
        <taxon>Bacteria</taxon>
        <taxon>Pseudomonadati</taxon>
        <taxon>Pseudomonadota</taxon>
        <taxon>Gammaproteobacteria</taxon>
        <taxon>Pseudomonadales</taxon>
        <taxon>Pseudomonadaceae</taxon>
        <taxon>Pseudomonas</taxon>
    </lineage>
</organism>
<keyword evidence="5 7" id="KW-1133">Transmembrane helix</keyword>
<reference evidence="9 12" key="2">
    <citation type="submission" date="2020-10" db="EMBL/GenBank/DDBJ databases">
        <title>Genome sequences of Pseudomonas isolates.</title>
        <authorList>
            <person name="Wessels L."/>
            <person name="Reich F."/>
            <person name="Hammerl J."/>
        </authorList>
    </citation>
    <scope>NUCLEOTIDE SEQUENCE [LARGE SCALE GENOMIC DNA]</scope>
    <source>
        <strain evidence="9 12">20-MO00624-0</strain>
    </source>
</reference>
<dbReference type="Pfam" id="PF07690">
    <property type="entry name" value="MFS_1"/>
    <property type="match status" value="1"/>
</dbReference>
<evidence type="ECO:0000313" key="11">
    <source>
        <dbReference type="Proteomes" id="UP000250443"/>
    </source>
</evidence>
<evidence type="ECO:0000256" key="2">
    <source>
        <dbReference type="ARBA" id="ARBA00022448"/>
    </source>
</evidence>
<dbReference type="AlphaFoldDB" id="A0A2X2ENH6"/>
<dbReference type="EMBL" id="JADMCD010000001">
    <property type="protein sequence ID" value="MBF8639203.1"/>
    <property type="molecule type" value="Genomic_DNA"/>
</dbReference>
<proteinExistence type="predicted"/>
<dbReference type="GO" id="GO:0005886">
    <property type="term" value="C:plasma membrane"/>
    <property type="evidence" value="ECO:0007669"/>
    <property type="project" value="TreeGrafter"/>
</dbReference>
<evidence type="ECO:0000256" key="3">
    <source>
        <dbReference type="ARBA" id="ARBA00022692"/>
    </source>
</evidence>
<keyword evidence="3 7" id="KW-0812">Transmembrane</keyword>
<sequence>MSTLTAPLATALTKSRRRIIPFVALMFAMAIIDRSNVGYAKLALQADTGIGDAAFALGAGIFFIGYALFEVPSNLILHRIGARIWLSRIMVTWGLVSAAMMFAQSETSFYILRFLLGVAEAGLSPGVVLYLTYWFPHRHRGAAYGLYYFGVPASLLLGGPVSGWLLEMHGVFGLRNWQWMFVVEGLLASVIGVIAFFYLPNRPRDARWLTRDEKTALHKAIEQEETDKKEHNPSSWKAALVNPKVMYFVLIYFTIQVSVYGVLFYLPARIAQLLGTKIGFEVGMLTAIPWLFTLGALFMVTRYADRTGKHRQLAVAMLLLAAVGIAGSTVIESIVPVLFAFCLAAAGFITVQPLFWTLPTRYLGGVAAASAIALIGALGNLGGFLAPTLKTYMEQTFANPHAGMYTLATVALLGAGLLALGGTTVQRQDAGFAVPTK</sequence>